<evidence type="ECO:0008006" key="2">
    <source>
        <dbReference type="Google" id="ProtNLM"/>
    </source>
</evidence>
<proteinExistence type="predicted"/>
<evidence type="ECO:0000313" key="1">
    <source>
        <dbReference type="EMBL" id="SVC18491.1"/>
    </source>
</evidence>
<reference evidence="1" key="1">
    <citation type="submission" date="2018-05" db="EMBL/GenBank/DDBJ databases">
        <authorList>
            <person name="Lanie J.A."/>
            <person name="Ng W.-L."/>
            <person name="Kazmierczak K.M."/>
            <person name="Andrzejewski T.M."/>
            <person name="Davidsen T.M."/>
            <person name="Wayne K.J."/>
            <person name="Tettelin H."/>
            <person name="Glass J.I."/>
            <person name="Rusch D."/>
            <person name="Podicherti R."/>
            <person name="Tsui H.-C.T."/>
            <person name="Winkler M.E."/>
        </authorList>
    </citation>
    <scope>NUCLEOTIDE SEQUENCE</scope>
</reference>
<organism evidence="1">
    <name type="scientific">marine metagenome</name>
    <dbReference type="NCBI Taxonomy" id="408172"/>
    <lineage>
        <taxon>unclassified sequences</taxon>
        <taxon>metagenomes</taxon>
        <taxon>ecological metagenomes</taxon>
    </lineage>
</organism>
<accession>A0A382K751</accession>
<dbReference type="Pfam" id="PF05960">
    <property type="entry name" value="DUF885"/>
    <property type="match status" value="1"/>
</dbReference>
<dbReference type="AlphaFoldDB" id="A0A382K751"/>
<gene>
    <name evidence="1" type="ORF">METZ01_LOCUS271345</name>
</gene>
<protein>
    <recommendedName>
        <fullName evidence="2">DUF885 domain-containing protein</fullName>
    </recommendedName>
</protein>
<sequence>AQSDVPAHEGPVIDGWLDTWTYQYPLDEDSAAFMAERIGSIPRLLENARENLTGNGRDLWVSGARSIKQQSRDLAALGEQVAGTSSDLDAAIVEAGQATNEFAVWIEREAENRSGLSGVGSENYTWYLKNVHLVPYTWEQEETILLRELARAHASLRLEENRNRGLAVLSRIDNVADYDRNFNEAVDDMITFLEEEEIFTMADYMDPALRARIGSFSPADGLRGFFSEIDYRDPLTMRTHGVHWIDLARMEHEPHESPMRRVPALSNIYDNRSEGLATGFEEMMMHAGLFDDRPRARELIWILLAQRAARGLGGLRQHANVYTLQEAAEFASEWTPRGFLPADGATIQGEEHFYLTQPGYGTSYIIGKLEIEKLMAERAIQLGNEFTVKRFFNEFLETGVIPVSLVRWQLTGKKDAILDSALDVISP</sequence>
<dbReference type="InterPro" id="IPR010281">
    <property type="entry name" value="DUF885"/>
</dbReference>
<name>A0A382K751_9ZZZZ</name>
<dbReference type="EMBL" id="UINC01077917">
    <property type="protein sequence ID" value="SVC18491.1"/>
    <property type="molecule type" value="Genomic_DNA"/>
</dbReference>
<feature type="non-terminal residue" evidence="1">
    <location>
        <position position="1"/>
    </location>
</feature>
<feature type="non-terminal residue" evidence="1">
    <location>
        <position position="427"/>
    </location>
</feature>